<dbReference type="RefSeq" id="WP_125321127.1">
    <property type="nucleotide sequence ID" value="NZ_AP024889.1"/>
</dbReference>
<evidence type="ECO:0000313" key="6">
    <source>
        <dbReference type="Proteomes" id="UP000269041"/>
    </source>
</evidence>
<dbReference type="InterPro" id="IPR029787">
    <property type="entry name" value="Nucleotide_cyclase"/>
</dbReference>
<dbReference type="InterPro" id="IPR050469">
    <property type="entry name" value="Diguanylate_Cyclase"/>
</dbReference>
<dbReference type="EC" id="2.7.7.65" evidence="1"/>
<reference evidence="5 6" key="1">
    <citation type="submission" date="2018-12" db="EMBL/GenBank/DDBJ databases">
        <title>Genomic taxonomy of the Vibrionaceae family.</title>
        <authorList>
            <person name="Gomez-Gil B."/>
            <person name="Enciso-Ibarra K."/>
        </authorList>
    </citation>
    <scope>NUCLEOTIDE SEQUENCE [LARGE SCALE GENOMIC DNA]</scope>
    <source>
        <strain evidence="5 6">CAIM 594</strain>
    </source>
</reference>
<keyword evidence="3" id="KW-0472">Membrane</keyword>
<evidence type="ECO:0000256" key="1">
    <source>
        <dbReference type="ARBA" id="ARBA00012528"/>
    </source>
</evidence>
<keyword evidence="6" id="KW-1185">Reference proteome</keyword>
<proteinExistence type="predicted"/>
<feature type="transmembrane region" description="Helical" evidence="3">
    <location>
        <begin position="143"/>
        <end position="161"/>
    </location>
</feature>
<sequence length="337" mass="37601">MRSNLLSSQASLEQNVLKITSFFLAAIGTGFTITNFFLWDLPKFGLIDSIYSLACIYIFLSIQYGRHRPWHSVLLIAGLTAILTYSLAFAGGYSVLVFWALCFPALYHIFFNRFAASLATLVFYITAVFILASYPPLVNSTAYTLFNFTIPYFLIWAISFVHEDVQTKIRTELSNAALLDPLTGAKNRLALENDTANNHEFIRDHFLIHFDLDHFKQVNDTHGHAAGDEVLKAVSHSITHFLGKESLYRVGGEEFCVIFSSDNIEQALEMANEVRSGLSKTAIPISENSLYVTLSGGLSKLIVKDGRVAIDDTMKETDIALYQAKNQGRNQIVAVSD</sequence>
<dbReference type="PANTHER" id="PTHR45138:SF9">
    <property type="entry name" value="DIGUANYLATE CYCLASE DGCM-RELATED"/>
    <property type="match status" value="1"/>
</dbReference>
<dbReference type="InterPro" id="IPR048435">
    <property type="entry name" value="MASE6"/>
</dbReference>
<evidence type="ECO:0000256" key="2">
    <source>
        <dbReference type="ARBA" id="ARBA00034247"/>
    </source>
</evidence>
<keyword evidence="3" id="KW-0812">Transmembrane</keyword>
<dbReference type="InterPro" id="IPR000160">
    <property type="entry name" value="GGDEF_dom"/>
</dbReference>
<dbReference type="Pfam" id="PF20966">
    <property type="entry name" value="MASE6"/>
    <property type="match status" value="1"/>
</dbReference>
<feature type="transmembrane region" description="Helical" evidence="3">
    <location>
        <begin position="21"/>
        <end position="38"/>
    </location>
</feature>
<dbReference type="GO" id="GO:0043709">
    <property type="term" value="P:cell adhesion involved in single-species biofilm formation"/>
    <property type="evidence" value="ECO:0007669"/>
    <property type="project" value="TreeGrafter"/>
</dbReference>
<dbReference type="NCBIfam" id="TIGR00254">
    <property type="entry name" value="GGDEF"/>
    <property type="match status" value="1"/>
</dbReference>
<evidence type="ECO:0000259" key="4">
    <source>
        <dbReference type="PROSITE" id="PS50887"/>
    </source>
</evidence>
<protein>
    <recommendedName>
        <fullName evidence="1">diguanylate cyclase</fullName>
        <ecNumber evidence="1">2.7.7.65</ecNumber>
    </recommendedName>
</protein>
<dbReference type="PROSITE" id="PS50887">
    <property type="entry name" value="GGDEF"/>
    <property type="match status" value="1"/>
</dbReference>
<evidence type="ECO:0000313" key="5">
    <source>
        <dbReference type="EMBL" id="RSD31184.1"/>
    </source>
</evidence>
<dbReference type="EMBL" id="RSFA01000039">
    <property type="protein sequence ID" value="RSD31184.1"/>
    <property type="molecule type" value="Genomic_DNA"/>
</dbReference>
<dbReference type="GO" id="GO:0005886">
    <property type="term" value="C:plasma membrane"/>
    <property type="evidence" value="ECO:0007669"/>
    <property type="project" value="TreeGrafter"/>
</dbReference>
<dbReference type="SUPFAM" id="SSF55073">
    <property type="entry name" value="Nucleotide cyclase"/>
    <property type="match status" value="1"/>
</dbReference>
<dbReference type="Proteomes" id="UP000269041">
    <property type="component" value="Unassembled WGS sequence"/>
</dbReference>
<dbReference type="OrthoDB" id="9812260at2"/>
<comment type="caution">
    <text evidence="5">The sequence shown here is derived from an EMBL/GenBank/DDBJ whole genome shotgun (WGS) entry which is preliminary data.</text>
</comment>
<dbReference type="Gene3D" id="3.30.70.270">
    <property type="match status" value="1"/>
</dbReference>
<dbReference type="Pfam" id="PF00990">
    <property type="entry name" value="GGDEF"/>
    <property type="match status" value="1"/>
</dbReference>
<dbReference type="PANTHER" id="PTHR45138">
    <property type="entry name" value="REGULATORY COMPONENTS OF SENSORY TRANSDUCTION SYSTEM"/>
    <property type="match status" value="1"/>
</dbReference>
<dbReference type="GO" id="GO:1902201">
    <property type="term" value="P:negative regulation of bacterial-type flagellum-dependent cell motility"/>
    <property type="evidence" value="ECO:0007669"/>
    <property type="project" value="TreeGrafter"/>
</dbReference>
<feature type="transmembrane region" description="Helical" evidence="3">
    <location>
        <begin position="118"/>
        <end position="137"/>
    </location>
</feature>
<dbReference type="CDD" id="cd01949">
    <property type="entry name" value="GGDEF"/>
    <property type="match status" value="1"/>
</dbReference>
<gene>
    <name evidence="5" type="ORF">EJA03_09980</name>
</gene>
<name>A0A427U3B7_9VIBR</name>
<dbReference type="GO" id="GO:0052621">
    <property type="term" value="F:diguanylate cyclase activity"/>
    <property type="evidence" value="ECO:0007669"/>
    <property type="project" value="UniProtKB-EC"/>
</dbReference>
<accession>A0A427U3B7</accession>
<comment type="catalytic activity">
    <reaction evidence="2">
        <text>2 GTP = 3',3'-c-di-GMP + 2 diphosphate</text>
        <dbReference type="Rhea" id="RHEA:24898"/>
        <dbReference type="ChEBI" id="CHEBI:33019"/>
        <dbReference type="ChEBI" id="CHEBI:37565"/>
        <dbReference type="ChEBI" id="CHEBI:58805"/>
        <dbReference type="EC" id="2.7.7.65"/>
    </reaction>
</comment>
<feature type="domain" description="GGDEF" evidence="4">
    <location>
        <begin position="203"/>
        <end position="337"/>
    </location>
</feature>
<evidence type="ECO:0000256" key="3">
    <source>
        <dbReference type="SAM" id="Phobius"/>
    </source>
</evidence>
<organism evidence="5 6">
    <name type="scientific">Vibrio pectenicida</name>
    <dbReference type="NCBI Taxonomy" id="62763"/>
    <lineage>
        <taxon>Bacteria</taxon>
        <taxon>Pseudomonadati</taxon>
        <taxon>Pseudomonadota</taxon>
        <taxon>Gammaproteobacteria</taxon>
        <taxon>Vibrionales</taxon>
        <taxon>Vibrionaceae</taxon>
        <taxon>Vibrio</taxon>
    </lineage>
</organism>
<feature type="transmembrane region" description="Helical" evidence="3">
    <location>
        <begin position="44"/>
        <end position="62"/>
    </location>
</feature>
<dbReference type="AlphaFoldDB" id="A0A427U3B7"/>
<dbReference type="InterPro" id="IPR043128">
    <property type="entry name" value="Rev_trsase/Diguanyl_cyclase"/>
</dbReference>
<dbReference type="SMART" id="SM00267">
    <property type="entry name" value="GGDEF"/>
    <property type="match status" value="1"/>
</dbReference>
<keyword evidence="3" id="KW-1133">Transmembrane helix</keyword>